<dbReference type="EMBL" id="CM056741">
    <property type="protein sequence ID" value="KAJ8686528.1"/>
    <property type="molecule type" value="Genomic_DNA"/>
</dbReference>
<protein>
    <submittedName>
        <fullName evidence="1">Uncharacterized protein</fullName>
    </submittedName>
</protein>
<evidence type="ECO:0000313" key="2">
    <source>
        <dbReference type="Proteomes" id="UP001239111"/>
    </source>
</evidence>
<dbReference type="Proteomes" id="UP001239111">
    <property type="component" value="Chromosome 1"/>
</dbReference>
<evidence type="ECO:0000313" key="1">
    <source>
        <dbReference type="EMBL" id="KAJ8686528.1"/>
    </source>
</evidence>
<organism evidence="1 2">
    <name type="scientific">Eretmocerus hayati</name>
    <dbReference type="NCBI Taxonomy" id="131215"/>
    <lineage>
        <taxon>Eukaryota</taxon>
        <taxon>Metazoa</taxon>
        <taxon>Ecdysozoa</taxon>
        <taxon>Arthropoda</taxon>
        <taxon>Hexapoda</taxon>
        <taxon>Insecta</taxon>
        <taxon>Pterygota</taxon>
        <taxon>Neoptera</taxon>
        <taxon>Endopterygota</taxon>
        <taxon>Hymenoptera</taxon>
        <taxon>Apocrita</taxon>
        <taxon>Proctotrupomorpha</taxon>
        <taxon>Chalcidoidea</taxon>
        <taxon>Aphelinidae</taxon>
        <taxon>Aphelininae</taxon>
        <taxon>Eretmocerus</taxon>
    </lineage>
</organism>
<comment type="caution">
    <text evidence="1">The sequence shown here is derived from an EMBL/GenBank/DDBJ whole genome shotgun (WGS) entry which is preliminary data.</text>
</comment>
<proteinExistence type="predicted"/>
<accession>A0ACC2PSS3</accession>
<name>A0ACC2PSS3_9HYME</name>
<sequence length="365" mass="38991">MKGANSHGQLGQGLDSPEEVPLPQEIENPIAYDIDLSQLTKIVGGAGHTLILDSSGHLFECGRHQQLNSPNLPASSRFRRFRSGLEGVRLVDIACGWDSSILLSETGQVFGLGSNTHGQLGSLRSVTKESAALIEGLPPICKLAMGLRHSAVITRDSKLFVSGDGTKGQLGVKIEAGVRSLHDFVLVPDLDDVSEVSCGQHHTVAITKNNRVFAWGDNKHGQLGIDPKLHPRVSTPVEVRINADALDSVHCGWTHTTILTSGGKLLTWGRNSYGQLGRVTSKADSWKPELLEISVPVEQLSVGSEHSVALCTNRSILSWGWNEHGNCGIGSKEDVLRPTNVALPENSGILIGTGAGHSFAVIKTN</sequence>
<keyword evidence="2" id="KW-1185">Reference proteome</keyword>
<gene>
    <name evidence="1" type="ORF">QAD02_022322</name>
</gene>
<reference evidence="1" key="1">
    <citation type="submission" date="2023-04" db="EMBL/GenBank/DDBJ databases">
        <title>A chromosome-level genome assembly of the parasitoid wasp Eretmocerus hayati.</title>
        <authorList>
            <person name="Zhong Y."/>
            <person name="Liu S."/>
            <person name="Liu Y."/>
        </authorList>
    </citation>
    <scope>NUCLEOTIDE SEQUENCE</scope>
    <source>
        <strain evidence="1">ZJU_SS_LIU_2023</strain>
    </source>
</reference>